<evidence type="ECO:0000256" key="3">
    <source>
        <dbReference type="ARBA" id="ARBA00022692"/>
    </source>
</evidence>
<evidence type="ECO:0000259" key="7">
    <source>
        <dbReference type="PROSITE" id="PS50262"/>
    </source>
</evidence>
<proteinExistence type="inferred from homology"/>
<dbReference type="SUPFAM" id="SSF81321">
    <property type="entry name" value="Family A G protein-coupled receptor-like"/>
    <property type="match status" value="1"/>
</dbReference>
<evidence type="ECO:0000313" key="9">
    <source>
        <dbReference type="Proteomes" id="UP001642540"/>
    </source>
</evidence>
<feature type="domain" description="G-protein coupled receptors family 1 profile" evidence="7">
    <location>
        <begin position="84"/>
        <end position="345"/>
    </location>
</feature>
<dbReference type="PANTHER" id="PTHR46641">
    <property type="entry name" value="FMRFAMIDE RECEPTOR-RELATED"/>
    <property type="match status" value="1"/>
</dbReference>
<evidence type="ECO:0000256" key="5">
    <source>
        <dbReference type="ARBA" id="ARBA00023136"/>
    </source>
</evidence>
<comment type="similarity">
    <text evidence="2">Belongs to the G-protein coupled receptor 1 family.</text>
</comment>
<keyword evidence="9" id="KW-1185">Reference proteome</keyword>
<dbReference type="InterPro" id="IPR052954">
    <property type="entry name" value="GPCR-Ligand_Int"/>
</dbReference>
<feature type="transmembrane region" description="Helical" evidence="6">
    <location>
        <begin position="187"/>
        <end position="207"/>
    </location>
</feature>
<name>A0ABP1PPA5_9HEXA</name>
<organism evidence="8 9">
    <name type="scientific">Orchesella dallaii</name>
    <dbReference type="NCBI Taxonomy" id="48710"/>
    <lineage>
        <taxon>Eukaryota</taxon>
        <taxon>Metazoa</taxon>
        <taxon>Ecdysozoa</taxon>
        <taxon>Arthropoda</taxon>
        <taxon>Hexapoda</taxon>
        <taxon>Collembola</taxon>
        <taxon>Entomobryomorpha</taxon>
        <taxon>Entomobryoidea</taxon>
        <taxon>Orchesellidae</taxon>
        <taxon>Orchesellinae</taxon>
        <taxon>Orchesella</taxon>
    </lineage>
</organism>
<dbReference type="Pfam" id="PF00001">
    <property type="entry name" value="7tm_1"/>
    <property type="match status" value="1"/>
</dbReference>
<evidence type="ECO:0000313" key="8">
    <source>
        <dbReference type="EMBL" id="CAL8072576.1"/>
    </source>
</evidence>
<keyword evidence="3 6" id="KW-0812">Transmembrane</keyword>
<evidence type="ECO:0000256" key="4">
    <source>
        <dbReference type="ARBA" id="ARBA00022989"/>
    </source>
</evidence>
<sequence>MPTPLPKILLSNKLYTTNLGYWTCYFLETPVNSSAEEFVSPVDNVTVYRCPKYSKYLSGTSSGPTICIILCVLIVIVGILGLISNIFNIIVLRNSMKESFLRHSLIILAVFDIIVSIFASLTVIFLQIILDNVNRGKVILYLLQFVGLLHSLGRTGSVFITILVSIERYLVVAYPFQAKIWLAGRRSRGIIFVWLFGIILINIPWWLNAVIVNTNLKKFPKGQLSKYPYIFVATNFATGVYTWLRPFHNFVDFVLPLPLLLVFNGLLFRSIYKWNKRREVLTGKHTREINAAKMFAVIVVALFSCHTFGVINFIIGQSTGTMYRELILSIIFAVALNATVNFFVYYYFGQSFRDHFWYFFGNKILGHKDYTLPLLEVGRTPDTSDILQENVHFQRKNGRNEQCRLLGGKIEYELRDVE</sequence>
<dbReference type="InterPro" id="IPR017452">
    <property type="entry name" value="GPCR_Rhodpsn_7TM"/>
</dbReference>
<feature type="transmembrane region" description="Helical" evidence="6">
    <location>
        <begin position="251"/>
        <end position="272"/>
    </location>
</feature>
<feature type="transmembrane region" description="Helical" evidence="6">
    <location>
        <begin position="63"/>
        <end position="92"/>
    </location>
</feature>
<feature type="transmembrane region" description="Helical" evidence="6">
    <location>
        <begin position="141"/>
        <end position="166"/>
    </location>
</feature>
<comment type="subcellular location">
    <subcellularLocation>
        <location evidence="1">Membrane</location>
    </subcellularLocation>
</comment>
<comment type="caution">
    <text evidence="8">The sequence shown here is derived from an EMBL/GenBank/DDBJ whole genome shotgun (WGS) entry which is preliminary data.</text>
</comment>
<reference evidence="8 9" key="1">
    <citation type="submission" date="2024-08" db="EMBL/GenBank/DDBJ databases">
        <authorList>
            <person name="Cucini C."/>
            <person name="Frati F."/>
        </authorList>
    </citation>
    <scope>NUCLEOTIDE SEQUENCE [LARGE SCALE GENOMIC DNA]</scope>
</reference>
<dbReference type="InterPro" id="IPR000276">
    <property type="entry name" value="GPCR_Rhodpsn"/>
</dbReference>
<keyword evidence="5 6" id="KW-0472">Membrane</keyword>
<dbReference type="PROSITE" id="PS50262">
    <property type="entry name" value="G_PROTEIN_RECEP_F1_2"/>
    <property type="match status" value="1"/>
</dbReference>
<keyword evidence="4 6" id="KW-1133">Transmembrane helix</keyword>
<dbReference type="Proteomes" id="UP001642540">
    <property type="component" value="Unassembled WGS sequence"/>
</dbReference>
<gene>
    <name evidence="8" type="ORF">ODALV1_LOCUS2233</name>
</gene>
<evidence type="ECO:0000256" key="2">
    <source>
        <dbReference type="ARBA" id="ARBA00010663"/>
    </source>
</evidence>
<accession>A0ABP1PPA5</accession>
<dbReference type="EMBL" id="CAXLJM020000007">
    <property type="protein sequence ID" value="CAL8072576.1"/>
    <property type="molecule type" value="Genomic_DNA"/>
</dbReference>
<feature type="transmembrane region" description="Helical" evidence="6">
    <location>
        <begin position="104"/>
        <end position="129"/>
    </location>
</feature>
<dbReference type="PRINTS" id="PR00237">
    <property type="entry name" value="GPCRRHODOPSN"/>
</dbReference>
<evidence type="ECO:0000256" key="6">
    <source>
        <dbReference type="SAM" id="Phobius"/>
    </source>
</evidence>
<feature type="transmembrane region" description="Helical" evidence="6">
    <location>
        <begin position="292"/>
        <end position="314"/>
    </location>
</feature>
<dbReference type="Gene3D" id="1.20.1070.10">
    <property type="entry name" value="Rhodopsin 7-helix transmembrane proteins"/>
    <property type="match status" value="1"/>
</dbReference>
<feature type="transmembrane region" description="Helical" evidence="6">
    <location>
        <begin position="326"/>
        <end position="348"/>
    </location>
</feature>
<dbReference type="PANTHER" id="PTHR46641:SF2">
    <property type="entry name" value="FMRFAMIDE RECEPTOR"/>
    <property type="match status" value="1"/>
</dbReference>
<protein>
    <recommendedName>
        <fullName evidence="7">G-protein coupled receptors family 1 profile domain-containing protein</fullName>
    </recommendedName>
</protein>
<evidence type="ECO:0000256" key="1">
    <source>
        <dbReference type="ARBA" id="ARBA00004370"/>
    </source>
</evidence>